<comment type="function">
    <text evidence="6">Toxic component of a toxin-antitoxin (TA) system. An RNase.</text>
</comment>
<dbReference type="PANTHER" id="PTHR35901">
    <property type="entry name" value="RIBONUCLEASE VAPC3"/>
    <property type="match status" value="1"/>
</dbReference>
<dbReference type="EC" id="3.1.-.-" evidence="6"/>
<evidence type="ECO:0000313" key="9">
    <source>
        <dbReference type="Proteomes" id="UP000554766"/>
    </source>
</evidence>
<keyword evidence="3 6" id="KW-0479">Metal-binding</keyword>
<dbReference type="OMA" id="IWKHYVL"/>
<accession>A0A7L4P958</accession>
<feature type="domain" description="PIN" evidence="7">
    <location>
        <begin position="4"/>
        <end position="123"/>
    </location>
</feature>
<comment type="similarity">
    <text evidence="6">Belongs to the PINc/VapC protein family.</text>
</comment>
<dbReference type="GO" id="GO:0090729">
    <property type="term" value="F:toxin activity"/>
    <property type="evidence" value="ECO:0007669"/>
    <property type="project" value="UniProtKB-KW"/>
</dbReference>
<dbReference type="GO" id="GO:0000287">
    <property type="term" value="F:magnesium ion binding"/>
    <property type="evidence" value="ECO:0007669"/>
    <property type="project" value="UniProtKB-UniRule"/>
</dbReference>
<dbReference type="PANTHER" id="PTHR35901:SF1">
    <property type="entry name" value="EXONUCLEASE VAPC9"/>
    <property type="match status" value="1"/>
</dbReference>
<dbReference type="GO" id="GO:0004540">
    <property type="term" value="F:RNA nuclease activity"/>
    <property type="evidence" value="ECO:0007669"/>
    <property type="project" value="InterPro"/>
</dbReference>
<evidence type="ECO:0000256" key="3">
    <source>
        <dbReference type="ARBA" id="ARBA00022723"/>
    </source>
</evidence>
<feature type="binding site" evidence="6">
    <location>
        <position position="100"/>
    </location>
    <ligand>
        <name>Mg(2+)</name>
        <dbReference type="ChEBI" id="CHEBI:18420"/>
    </ligand>
</feature>
<dbReference type="GO" id="GO:0016787">
    <property type="term" value="F:hydrolase activity"/>
    <property type="evidence" value="ECO:0007669"/>
    <property type="project" value="UniProtKB-KW"/>
</dbReference>
<name>A0A7L4P958_9CREN</name>
<evidence type="ECO:0000256" key="1">
    <source>
        <dbReference type="ARBA" id="ARBA00022649"/>
    </source>
</evidence>
<dbReference type="RefSeq" id="WP_011900550.1">
    <property type="nucleotide sequence ID" value="NZ_JAAVJF010000001.1"/>
</dbReference>
<keyword evidence="5 6" id="KW-0460">Magnesium</keyword>
<dbReference type="InterPro" id="IPR044153">
    <property type="entry name" value="PIN_Pae0151-like"/>
</dbReference>
<keyword evidence="9" id="KW-1185">Reference proteome</keyword>
<comment type="cofactor">
    <cofactor evidence="6">
        <name>Mg(2+)</name>
        <dbReference type="ChEBI" id="CHEBI:18420"/>
    </cofactor>
</comment>
<evidence type="ECO:0000313" key="8">
    <source>
        <dbReference type="EMBL" id="NYR14426.1"/>
    </source>
</evidence>
<evidence type="ECO:0000259" key="7">
    <source>
        <dbReference type="Pfam" id="PF01850"/>
    </source>
</evidence>
<comment type="caution">
    <text evidence="8">The sequence shown here is derived from an EMBL/GenBank/DDBJ whole genome shotgun (WGS) entry which is preliminary data.</text>
</comment>
<evidence type="ECO:0000256" key="2">
    <source>
        <dbReference type="ARBA" id="ARBA00022722"/>
    </source>
</evidence>
<dbReference type="InterPro" id="IPR022907">
    <property type="entry name" value="VapC_family"/>
</dbReference>
<protein>
    <recommendedName>
        <fullName evidence="6">Ribonuclease VapC</fullName>
        <shortName evidence="6">RNase VapC</shortName>
        <ecNumber evidence="6">3.1.-.-</ecNumber>
    </recommendedName>
    <alternativeName>
        <fullName evidence="6">Putative toxin VapC</fullName>
    </alternativeName>
</protein>
<reference evidence="8 9" key="1">
    <citation type="journal article" date="2020" name="Nat. Commun.">
        <title>The structures of two archaeal type IV pili illuminate evolutionary relationships.</title>
        <authorList>
            <person name="Wang F."/>
            <person name="Baquero D.P."/>
            <person name="Su Z."/>
            <person name="Beltran L.C."/>
            <person name="Prangishvili D."/>
            <person name="Krupovic M."/>
            <person name="Egelman E.H."/>
        </authorList>
    </citation>
    <scope>NUCLEOTIDE SEQUENCE [LARGE SCALE GENOMIC DNA]</scope>
    <source>
        <strain evidence="8 9">2GA</strain>
    </source>
</reference>
<dbReference type="InterPro" id="IPR002716">
    <property type="entry name" value="PIN_dom"/>
</dbReference>
<dbReference type="Pfam" id="PF01850">
    <property type="entry name" value="PIN"/>
    <property type="match status" value="1"/>
</dbReference>
<dbReference type="InterPro" id="IPR029060">
    <property type="entry name" value="PIN-like_dom_sf"/>
</dbReference>
<feature type="binding site" evidence="6">
    <location>
        <position position="6"/>
    </location>
    <ligand>
        <name>Mg(2+)</name>
        <dbReference type="ChEBI" id="CHEBI:18420"/>
    </ligand>
</feature>
<proteinExistence type="inferred from homology"/>
<dbReference type="HAMAP" id="MF_00265">
    <property type="entry name" value="VapC_Nob1"/>
    <property type="match status" value="1"/>
</dbReference>
<sequence>MRLVVDASAIAALYLPEEGSEQVEKALSQARSLHTLDLAAYEAANVVWKHTRRGLLRQEEAAELVEEVLRLLKTLEVHTYAEVLEDALRLALRHGITVYDAAYAALAEKIGGKLLTLDKQLAEKLPIALTPDRLR</sequence>
<evidence type="ECO:0000256" key="5">
    <source>
        <dbReference type="ARBA" id="ARBA00022842"/>
    </source>
</evidence>
<evidence type="ECO:0000256" key="4">
    <source>
        <dbReference type="ARBA" id="ARBA00022801"/>
    </source>
</evidence>
<gene>
    <name evidence="6" type="primary">vapC</name>
    <name evidence="8" type="ORF">HC235_00245</name>
</gene>
<keyword evidence="4 6" id="KW-0378">Hydrolase</keyword>
<dbReference type="GeneID" id="5055322"/>
<dbReference type="CDD" id="cd09873">
    <property type="entry name" value="PIN_Pae0151-like"/>
    <property type="match status" value="1"/>
</dbReference>
<dbReference type="EMBL" id="JAAVJF010000001">
    <property type="protein sequence ID" value="NYR14426.1"/>
    <property type="molecule type" value="Genomic_DNA"/>
</dbReference>
<dbReference type="Gene3D" id="3.40.50.1010">
    <property type="entry name" value="5'-nuclease"/>
    <property type="match status" value="1"/>
</dbReference>
<dbReference type="AlphaFoldDB" id="A0A7L4P958"/>
<keyword evidence="1 6" id="KW-1277">Toxin-antitoxin system</keyword>
<keyword evidence="6" id="KW-0800">Toxin</keyword>
<keyword evidence="2 6" id="KW-0540">Nuclease</keyword>
<dbReference type="Proteomes" id="UP000554766">
    <property type="component" value="Unassembled WGS sequence"/>
</dbReference>
<evidence type="ECO:0000256" key="6">
    <source>
        <dbReference type="HAMAP-Rule" id="MF_00265"/>
    </source>
</evidence>
<dbReference type="SUPFAM" id="SSF88723">
    <property type="entry name" value="PIN domain-like"/>
    <property type="match status" value="1"/>
</dbReference>
<dbReference type="InterPro" id="IPR051619">
    <property type="entry name" value="TypeII_TA_RNase_PINc/VapC"/>
</dbReference>
<organism evidence="8 9">
    <name type="scientific">Pyrobaculum arsenaticum</name>
    <dbReference type="NCBI Taxonomy" id="121277"/>
    <lineage>
        <taxon>Archaea</taxon>
        <taxon>Thermoproteota</taxon>
        <taxon>Thermoprotei</taxon>
        <taxon>Thermoproteales</taxon>
        <taxon>Thermoproteaceae</taxon>
        <taxon>Pyrobaculum</taxon>
    </lineage>
</organism>